<dbReference type="EMBL" id="JABSTR010000003">
    <property type="protein sequence ID" value="KAH9364985.1"/>
    <property type="molecule type" value="Genomic_DNA"/>
</dbReference>
<reference evidence="1 2" key="1">
    <citation type="journal article" date="2020" name="Cell">
        <title>Large-Scale Comparative Analyses of Tick Genomes Elucidate Their Genetic Diversity and Vector Capacities.</title>
        <authorList>
            <consortium name="Tick Genome and Microbiome Consortium (TIGMIC)"/>
            <person name="Jia N."/>
            <person name="Wang J."/>
            <person name="Shi W."/>
            <person name="Du L."/>
            <person name="Sun Y."/>
            <person name="Zhan W."/>
            <person name="Jiang J.F."/>
            <person name="Wang Q."/>
            <person name="Zhang B."/>
            <person name="Ji P."/>
            <person name="Bell-Sakyi L."/>
            <person name="Cui X.M."/>
            <person name="Yuan T.T."/>
            <person name="Jiang B.G."/>
            <person name="Yang W.F."/>
            <person name="Lam T.T."/>
            <person name="Chang Q.C."/>
            <person name="Ding S.J."/>
            <person name="Wang X.J."/>
            <person name="Zhu J.G."/>
            <person name="Ruan X.D."/>
            <person name="Zhao L."/>
            <person name="Wei J.T."/>
            <person name="Ye R.Z."/>
            <person name="Que T.C."/>
            <person name="Du C.H."/>
            <person name="Zhou Y.H."/>
            <person name="Cheng J.X."/>
            <person name="Dai P.F."/>
            <person name="Guo W.B."/>
            <person name="Han X.H."/>
            <person name="Huang E.J."/>
            <person name="Li L.F."/>
            <person name="Wei W."/>
            <person name="Gao Y.C."/>
            <person name="Liu J.Z."/>
            <person name="Shao H.Z."/>
            <person name="Wang X."/>
            <person name="Wang C.C."/>
            <person name="Yang T.C."/>
            <person name="Huo Q.B."/>
            <person name="Li W."/>
            <person name="Chen H.Y."/>
            <person name="Chen S.E."/>
            <person name="Zhou L.G."/>
            <person name="Ni X.B."/>
            <person name="Tian J.H."/>
            <person name="Sheng Y."/>
            <person name="Liu T."/>
            <person name="Pan Y.S."/>
            <person name="Xia L.Y."/>
            <person name="Li J."/>
            <person name="Zhao F."/>
            <person name="Cao W.C."/>
        </authorList>
    </citation>
    <scope>NUCLEOTIDE SEQUENCE [LARGE SCALE GENOMIC DNA]</scope>
    <source>
        <strain evidence="1">HaeL-2018</strain>
    </source>
</reference>
<evidence type="ECO:0000313" key="2">
    <source>
        <dbReference type="Proteomes" id="UP000821853"/>
    </source>
</evidence>
<evidence type="ECO:0000313" key="1">
    <source>
        <dbReference type="EMBL" id="KAH9364985.1"/>
    </source>
</evidence>
<keyword evidence="2" id="KW-1185">Reference proteome</keyword>
<protein>
    <recommendedName>
        <fullName evidence="3">DUF4371 domain-containing protein</fullName>
    </recommendedName>
</protein>
<evidence type="ECO:0008006" key="3">
    <source>
        <dbReference type="Google" id="ProtNLM"/>
    </source>
</evidence>
<proteinExistence type="predicted"/>
<sequence length="189" mass="20928">MKRAKCASLLKYVLYPHFKSDLAADVAEGKFSIIIDESTDISVTKFLFVAIIYYSAEKTKIVTSFLSLCVLETCTANVIVEAIKHVLEEFRLNGPWPFSLCHSVRAELEKARPGEYWATLEAGFDPGNDRARWARALPFEVATAPALEAERLLGINMICSLAFAGKGLIVALSYSVVPSGYKCSRLTPW</sequence>
<dbReference type="Proteomes" id="UP000821853">
    <property type="component" value="Unassembled WGS sequence"/>
</dbReference>
<dbReference type="VEuPathDB" id="VectorBase:HLOH_045924"/>
<dbReference type="OrthoDB" id="10023262at2759"/>
<comment type="caution">
    <text evidence="1">The sequence shown here is derived from an EMBL/GenBank/DDBJ whole genome shotgun (WGS) entry which is preliminary data.</text>
</comment>
<gene>
    <name evidence="1" type="ORF">HPB48_015963</name>
</gene>
<organism evidence="1 2">
    <name type="scientific">Haemaphysalis longicornis</name>
    <name type="common">Bush tick</name>
    <dbReference type="NCBI Taxonomy" id="44386"/>
    <lineage>
        <taxon>Eukaryota</taxon>
        <taxon>Metazoa</taxon>
        <taxon>Ecdysozoa</taxon>
        <taxon>Arthropoda</taxon>
        <taxon>Chelicerata</taxon>
        <taxon>Arachnida</taxon>
        <taxon>Acari</taxon>
        <taxon>Parasitiformes</taxon>
        <taxon>Ixodida</taxon>
        <taxon>Ixodoidea</taxon>
        <taxon>Ixodidae</taxon>
        <taxon>Haemaphysalinae</taxon>
        <taxon>Haemaphysalis</taxon>
    </lineage>
</organism>
<accession>A0A9J6FRV6</accession>
<name>A0A9J6FRV6_HAELO</name>
<dbReference type="AlphaFoldDB" id="A0A9J6FRV6"/>